<evidence type="ECO:0000313" key="1">
    <source>
        <dbReference type="EMBL" id="NSL87602.1"/>
    </source>
</evidence>
<evidence type="ECO:0000313" key="2">
    <source>
        <dbReference type="Proteomes" id="UP000281028"/>
    </source>
</evidence>
<dbReference type="Pfam" id="PF13650">
    <property type="entry name" value="Asp_protease_2"/>
    <property type="match status" value="1"/>
</dbReference>
<organism evidence="1 2">
    <name type="scientific">Chitinophaga solisilvae</name>
    <dbReference type="NCBI Taxonomy" id="1233460"/>
    <lineage>
        <taxon>Bacteria</taxon>
        <taxon>Pseudomonadati</taxon>
        <taxon>Bacteroidota</taxon>
        <taxon>Chitinophagia</taxon>
        <taxon>Chitinophagales</taxon>
        <taxon>Chitinophagaceae</taxon>
        <taxon>Chitinophaga</taxon>
    </lineage>
</organism>
<accession>A0A3S1CRG5</accession>
<keyword evidence="2" id="KW-1185">Reference proteome</keyword>
<dbReference type="Proteomes" id="UP000281028">
    <property type="component" value="Unassembled WGS sequence"/>
</dbReference>
<dbReference type="OrthoDB" id="5166556at2"/>
<dbReference type="InterPro" id="IPR021109">
    <property type="entry name" value="Peptidase_aspartic_dom_sf"/>
</dbReference>
<reference evidence="1" key="1">
    <citation type="submission" date="2020-05" db="EMBL/GenBank/DDBJ databases">
        <title>Chitinophaga laudate sp. nov., isolated from a tropical peat swamp.</title>
        <authorList>
            <person name="Goh C.B.S."/>
            <person name="Lee M.S."/>
            <person name="Parimannan S."/>
            <person name="Pasbakhsh P."/>
            <person name="Yule C.M."/>
            <person name="Rajandas H."/>
            <person name="Loke S."/>
            <person name="Croft L."/>
            <person name="Tan J.B.L."/>
        </authorList>
    </citation>
    <scope>NUCLEOTIDE SEQUENCE</scope>
    <source>
        <strain evidence="1">Mgbs1</strain>
    </source>
</reference>
<protein>
    <submittedName>
        <fullName evidence="1">Uncharacterized protein</fullName>
    </submittedName>
</protein>
<dbReference type="Gene3D" id="2.40.70.10">
    <property type="entry name" value="Acid Proteases"/>
    <property type="match status" value="2"/>
</dbReference>
<dbReference type="AlphaFoldDB" id="A0A3S1CRG5"/>
<dbReference type="EMBL" id="RIAR02000001">
    <property type="protein sequence ID" value="NSL87602.1"/>
    <property type="molecule type" value="Genomic_DNA"/>
</dbReference>
<comment type="caution">
    <text evidence="1">The sequence shown here is derived from an EMBL/GenBank/DDBJ whole genome shotgun (WGS) entry which is preliminary data.</text>
</comment>
<name>A0A3S1CRG5_9BACT</name>
<proteinExistence type="predicted"/>
<gene>
    <name evidence="1" type="ORF">ECE50_012215</name>
</gene>
<sequence>MKSFNRCVLACSALLLIQPAVQSQNKLPVIKATSRVVDVIDGDDFRKGAWRILPEKNPDIYHVLIPHKPHRVMFRTNIDSIAFDTRYNGVYDFIIVLKDKDSCHIRIEAKENDLLQFTSNRKTAAQQSDTIPMTIGKNNKIFIAASINGSAPLNFQFDLGAGGNIIKKGSVDKLNLHFDGKTFLINSDGRNEVPTSSKNTLVAGPMHWENNITLIVGDNMDNGEDGLLGNTLFKDKVIELNYDHRIMVIHDTMPAIGDGYTRHNIILDGGVVPFIQAAIKVNGQIFTDWYMFDTGYSGYLRISAAQYKKHQLEGKVENEFSLRGHRVLLPGFEVGGHTFTNVSTVLEKGDNPRGLMGNSLLKRFNVFLDNRNGFIYLKPNSLLHIPDRRNALIPWLIAVTLLPVAFFTGRWIIRKRKRKHHII</sequence>